<feature type="compositionally biased region" description="Basic and acidic residues" evidence="1">
    <location>
        <begin position="37"/>
        <end position="63"/>
    </location>
</feature>
<accession>A0AAV6J889</accession>
<evidence type="ECO:0000256" key="1">
    <source>
        <dbReference type="SAM" id="MobiDB-lite"/>
    </source>
</evidence>
<organism evidence="2 3">
    <name type="scientific">Rhododendron griersonianum</name>
    <dbReference type="NCBI Taxonomy" id="479676"/>
    <lineage>
        <taxon>Eukaryota</taxon>
        <taxon>Viridiplantae</taxon>
        <taxon>Streptophyta</taxon>
        <taxon>Embryophyta</taxon>
        <taxon>Tracheophyta</taxon>
        <taxon>Spermatophyta</taxon>
        <taxon>Magnoliopsida</taxon>
        <taxon>eudicotyledons</taxon>
        <taxon>Gunneridae</taxon>
        <taxon>Pentapetalae</taxon>
        <taxon>asterids</taxon>
        <taxon>Ericales</taxon>
        <taxon>Ericaceae</taxon>
        <taxon>Ericoideae</taxon>
        <taxon>Rhodoreae</taxon>
        <taxon>Rhododendron</taxon>
    </lineage>
</organism>
<reference evidence="2" key="1">
    <citation type="submission" date="2020-08" db="EMBL/GenBank/DDBJ databases">
        <title>Plant Genome Project.</title>
        <authorList>
            <person name="Zhang R.-G."/>
        </authorList>
    </citation>
    <scope>NUCLEOTIDE SEQUENCE</scope>
    <source>
        <strain evidence="2">WSP0</strain>
        <tissue evidence="2">Leaf</tissue>
    </source>
</reference>
<protein>
    <submittedName>
        <fullName evidence="2">Uncharacterized protein</fullName>
    </submittedName>
</protein>
<evidence type="ECO:0000313" key="2">
    <source>
        <dbReference type="EMBL" id="KAG5537281.1"/>
    </source>
</evidence>
<name>A0AAV6J889_9ERIC</name>
<comment type="caution">
    <text evidence="2">The sequence shown here is derived from an EMBL/GenBank/DDBJ whole genome shotgun (WGS) entry which is preliminary data.</text>
</comment>
<dbReference type="AlphaFoldDB" id="A0AAV6J889"/>
<dbReference type="Proteomes" id="UP000823749">
    <property type="component" value="Chromosome 8"/>
</dbReference>
<proteinExistence type="predicted"/>
<sequence length="143" mass="16275">MVSTHTNEHLAALLSFFCNDLKAKEPESERKWKKGPRKEDKAAEAKELQTERKRKKDQEKKTKLRLEQQSTFLTFSSVYLGNIITSTKKNGHMNRSACLDDVEVKKLFSSYHVMEHQLLLDGGFSIALAAMNANSFGCHEGNQ</sequence>
<keyword evidence="3" id="KW-1185">Reference proteome</keyword>
<evidence type="ECO:0000313" key="3">
    <source>
        <dbReference type="Proteomes" id="UP000823749"/>
    </source>
</evidence>
<feature type="region of interest" description="Disordered" evidence="1">
    <location>
        <begin position="24"/>
        <end position="63"/>
    </location>
</feature>
<dbReference type="EMBL" id="JACTNZ010000008">
    <property type="protein sequence ID" value="KAG5537281.1"/>
    <property type="molecule type" value="Genomic_DNA"/>
</dbReference>
<gene>
    <name evidence="2" type="ORF">RHGRI_024657</name>
</gene>